<dbReference type="EMBL" id="QMNG01000130">
    <property type="protein sequence ID" value="RLC35709.1"/>
    <property type="molecule type" value="Genomic_DNA"/>
</dbReference>
<dbReference type="GO" id="GO:0006313">
    <property type="term" value="P:DNA transposition"/>
    <property type="evidence" value="ECO:0007669"/>
    <property type="project" value="InterPro"/>
</dbReference>
<evidence type="ECO:0000313" key="2">
    <source>
        <dbReference type="EMBL" id="RLC35709.1"/>
    </source>
</evidence>
<dbReference type="GO" id="GO:0043565">
    <property type="term" value="F:sequence-specific DNA binding"/>
    <property type="evidence" value="ECO:0007669"/>
    <property type="project" value="InterPro"/>
</dbReference>
<evidence type="ECO:0000313" key="3">
    <source>
        <dbReference type="Proteomes" id="UP000281261"/>
    </source>
</evidence>
<dbReference type="PANTHER" id="PTHR47515">
    <property type="entry name" value="LOW CALCIUM RESPONSE LOCUS PROTEIN T"/>
    <property type="match status" value="1"/>
</dbReference>
<proteinExistence type="predicted"/>
<dbReference type="InterPro" id="IPR025948">
    <property type="entry name" value="HTH-like_dom"/>
</dbReference>
<dbReference type="GO" id="GO:0004803">
    <property type="term" value="F:transposase activity"/>
    <property type="evidence" value="ECO:0007669"/>
    <property type="project" value="InterPro"/>
</dbReference>
<protein>
    <submittedName>
        <fullName evidence="2">IS3 family transposase</fullName>
    </submittedName>
</protein>
<dbReference type="AlphaFoldDB" id="A0A420ZAU1"/>
<dbReference type="Proteomes" id="UP000281261">
    <property type="component" value="Unassembled WGS sequence"/>
</dbReference>
<name>A0A420ZAU1_UNCK3</name>
<feature type="domain" description="HTH-like" evidence="1">
    <location>
        <begin position="135"/>
        <end position="191"/>
    </location>
</feature>
<dbReference type="PANTHER" id="PTHR47515:SF2">
    <property type="entry name" value="INTEGRASE CORE DOMAIN PROTEIN"/>
    <property type="match status" value="1"/>
</dbReference>
<organism evidence="2 3">
    <name type="scientific">candidate division Kazan bacterium</name>
    <dbReference type="NCBI Taxonomy" id="2202143"/>
    <lineage>
        <taxon>Bacteria</taxon>
        <taxon>Bacteria division Kazan-3B-28</taxon>
    </lineage>
</organism>
<comment type="caution">
    <text evidence="2">The sequence shown here is derived from an EMBL/GenBank/DDBJ whole genome shotgun (WGS) entry which is preliminary data.</text>
</comment>
<sequence>MGKKRRFSAAFKAKVALEAVRGEKTIAQLSSEFGVHGNQIRQWRRQLLDEVPKIFTDSRKRSEKDSEELTAELYRQIGQLKVELDWLKKKLQCSVEQKRDSVEADNKQIPVTRQCELLGIARSTYYYKPKPMSELNLRLMRLIDEQYTRTPMYGVPRMTAWLNRQGYGVNHKRVERLMRLMGLQAVYPKRRLTVASNNPKGRVPRACPWVNVRGGDTVVKW</sequence>
<feature type="non-terminal residue" evidence="2">
    <location>
        <position position="221"/>
    </location>
</feature>
<dbReference type="InterPro" id="IPR036388">
    <property type="entry name" value="WH-like_DNA-bd_sf"/>
</dbReference>
<dbReference type="InterPro" id="IPR002514">
    <property type="entry name" value="Transposase_8"/>
</dbReference>
<reference evidence="2 3" key="1">
    <citation type="submission" date="2018-06" db="EMBL/GenBank/DDBJ databases">
        <title>Extensive metabolic versatility and redundancy in microbially diverse, dynamic hydrothermal sediments.</title>
        <authorList>
            <person name="Dombrowski N."/>
            <person name="Teske A."/>
            <person name="Baker B.J."/>
        </authorList>
    </citation>
    <scope>NUCLEOTIDE SEQUENCE [LARGE SCALE GENOMIC DNA]</scope>
    <source>
        <strain evidence="2">B79_G16</strain>
    </source>
</reference>
<dbReference type="InterPro" id="IPR010921">
    <property type="entry name" value="Trp_repressor/repl_initiator"/>
</dbReference>
<accession>A0A420ZAU1</accession>
<gene>
    <name evidence="2" type="ORF">DRH29_05920</name>
</gene>
<dbReference type="SUPFAM" id="SSF48295">
    <property type="entry name" value="TrpR-like"/>
    <property type="match status" value="1"/>
</dbReference>
<dbReference type="Pfam" id="PF13276">
    <property type="entry name" value="HTH_21"/>
    <property type="match status" value="1"/>
</dbReference>
<dbReference type="Pfam" id="PF01527">
    <property type="entry name" value="HTH_Tnp_1"/>
    <property type="match status" value="1"/>
</dbReference>
<dbReference type="Gene3D" id="1.10.10.10">
    <property type="entry name" value="Winged helix-like DNA-binding domain superfamily/Winged helix DNA-binding domain"/>
    <property type="match status" value="1"/>
</dbReference>
<evidence type="ECO:0000259" key="1">
    <source>
        <dbReference type="Pfam" id="PF13276"/>
    </source>
</evidence>